<dbReference type="RefSeq" id="WP_071878773.1">
    <property type="nucleotide sequence ID" value="NZ_JXLC01000025.1"/>
</dbReference>
<reference evidence="6 8" key="1">
    <citation type="submission" date="2014-12" db="EMBL/GenBank/DDBJ databases">
        <title>Draft genome sequences of 29 type strains of Enterococci.</title>
        <authorList>
            <person name="Zhong Z."/>
            <person name="Sun Z."/>
            <person name="Liu W."/>
            <person name="Zhang W."/>
            <person name="Zhang H."/>
        </authorList>
    </citation>
    <scope>NUCLEOTIDE SEQUENCE [LARGE SCALE GENOMIC DNA]</scope>
    <source>
        <strain evidence="6 8">DSM 22801</strain>
    </source>
</reference>
<organism evidence="6 8">
    <name type="scientific">Enterococcus silesiacus</name>
    <dbReference type="NCBI Taxonomy" id="332949"/>
    <lineage>
        <taxon>Bacteria</taxon>
        <taxon>Bacillati</taxon>
        <taxon>Bacillota</taxon>
        <taxon>Bacilli</taxon>
        <taxon>Lactobacillales</taxon>
        <taxon>Enterococcaceae</taxon>
        <taxon>Enterococcus</taxon>
    </lineage>
</organism>
<gene>
    <name evidence="5" type="ORF">ATZ33_08245</name>
    <name evidence="6" type="ORF">RV15_GL001782</name>
</gene>
<dbReference type="Proteomes" id="UP000183039">
    <property type="component" value="Unassembled WGS sequence"/>
</dbReference>
<keyword evidence="1" id="KW-0805">Transcription regulation</keyword>
<evidence type="ECO:0000256" key="3">
    <source>
        <dbReference type="ARBA" id="ARBA00023163"/>
    </source>
</evidence>
<dbReference type="GO" id="GO:0003700">
    <property type="term" value="F:DNA-binding transcription factor activity"/>
    <property type="evidence" value="ECO:0007669"/>
    <property type="project" value="InterPro"/>
</dbReference>
<dbReference type="SUPFAM" id="SSF46785">
    <property type="entry name" value="Winged helix' DNA-binding domain"/>
    <property type="match status" value="1"/>
</dbReference>
<name>A0A0S3KAS5_9ENTE</name>
<sequence>MDKIEELRYLIKAVDQEGENNYRRMLAPLDITPNQNEVLKILSKKDGLSISEIGDLLICGSDSPSRVIQRLLLKGAVSKENDSSDARKSIIFITDKGLNLLKEAKKIENQFNLQIKKSVESKMNIDQLIDMLEAQVQGTKSLNQIISKKKIDSNL</sequence>
<keyword evidence="7" id="KW-1185">Reference proteome</keyword>
<dbReference type="SMART" id="SM00347">
    <property type="entry name" value="HTH_MARR"/>
    <property type="match status" value="1"/>
</dbReference>
<keyword evidence="3" id="KW-0804">Transcription</keyword>
<feature type="domain" description="HTH marR-type" evidence="4">
    <location>
        <begin position="1"/>
        <end position="137"/>
    </location>
</feature>
<evidence type="ECO:0000313" key="6">
    <source>
        <dbReference type="EMBL" id="OJG88597.1"/>
    </source>
</evidence>
<dbReference type="AlphaFoldDB" id="A0A0S3KAS5"/>
<dbReference type="InterPro" id="IPR036390">
    <property type="entry name" value="WH_DNA-bd_sf"/>
</dbReference>
<evidence type="ECO:0000256" key="2">
    <source>
        <dbReference type="ARBA" id="ARBA00023125"/>
    </source>
</evidence>
<dbReference type="PROSITE" id="PS50995">
    <property type="entry name" value="HTH_MARR_2"/>
    <property type="match status" value="1"/>
</dbReference>
<dbReference type="InterPro" id="IPR036388">
    <property type="entry name" value="WH-like_DNA-bd_sf"/>
</dbReference>
<evidence type="ECO:0000313" key="7">
    <source>
        <dbReference type="Proteomes" id="UP000065511"/>
    </source>
</evidence>
<dbReference type="PANTHER" id="PTHR42756">
    <property type="entry name" value="TRANSCRIPTIONAL REGULATOR, MARR"/>
    <property type="match status" value="1"/>
</dbReference>
<dbReference type="InterPro" id="IPR000835">
    <property type="entry name" value="HTH_MarR-typ"/>
</dbReference>
<dbReference type="Proteomes" id="UP000065511">
    <property type="component" value="Chromosome"/>
</dbReference>
<dbReference type="OrthoDB" id="2600321at2"/>
<dbReference type="Pfam" id="PF01047">
    <property type="entry name" value="MarR"/>
    <property type="match status" value="1"/>
</dbReference>
<dbReference type="GO" id="GO:0003677">
    <property type="term" value="F:DNA binding"/>
    <property type="evidence" value="ECO:0007669"/>
    <property type="project" value="UniProtKB-KW"/>
</dbReference>
<dbReference type="KEGG" id="ess:ATZ33_08245"/>
<keyword evidence="2" id="KW-0238">DNA-binding</keyword>
<reference evidence="5 7" key="2">
    <citation type="submission" date="2015-12" db="EMBL/GenBank/DDBJ databases">
        <authorList>
            <person name="Lauer A."/>
            <person name="Humrighouse B."/>
            <person name="Loparev V."/>
            <person name="Shewmaker P.L."/>
            <person name="Whitney A.M."/>
            <person name="McLaughlin R.W."/>
        </authorList>
    </citation>
    <scope>NUCLEOTIDE SEQUENCE [LARGE SCALE GENOMIC DNA]</scope>
    <source>
        <strain evidence="5 7">LMG 23085</strain>
    </source>
</reference>
<evidence type="ECO:0000313" key="5">
    <source>
        <dbReference type="EMBL" id="ALS01356.1"/>
    </source>
</evidence>
<protein>
    <recommendedName>
        <fullName evidence="4">HTH marR-type domain-containing protein</fullName>
    </recommendedName>
</protein>
<dbReference type="EMBL" id="CP013614">
    <property type="protein sequence ID" value="ALS01356.1"/>
    <property type="molecule type" value="Genomic_DNA"/>
</dbReference>
<evidence type="ECO:0000259" key="4">
    <source>
        <dbReference type="PROSITE" id="PS50995"/>
    </source>
</evidence>
<dbReference type="Gene3D" id="1.10.10.10">
    <property type="entry name" value="Winged helix-like DNA-binding domain superfamily/Winged helix DNA-binding domain"/>
    <property type="match status" value="1"/>
</dbReference>
<dbReference type="EMBL" id="JXLC01000025">
    <property type="protein sequence ID" value="OJG88597.1"/>
    <property type="molecule type" value="Genomic_DNA"/>
</dbReference>
<proteinExistence type="predicted"/>
<dbReference type="PANTHER" id="PTHR42756:SF1">
    <property type="entry name" value="TRANSCRIPTIONAL REPRESSOR OF EMRAB OPERON"/>
    <property type="match status" value="1"/>
</dbReference>
<evidence type="ECO:0000256" key="1">
    <source>
        <dbReference type="ARBA" id="ARBA00023015"/>
    </source>
</evidence>
<evidence type="ECO:0000313" key="8">
    <source>
        <dbReference type="Proteomes" id="UP000183039"/>
    </source>
</evidence>
<accession>A0A0S3KAS5</accession>